<dbReference type="InterPro" id="IPR045116">
    <property type="entry name" value="Clp1/Grc3"/>
</dbReference>
<dbReference type="GO" id="GO:0000448">
    <property type="term" value="P:cleavage in ITS2 between 5.8S rRNA and LSU-rRNA of tricistronic rRNA transcript (SSU-rRNA, 5.8S rRNA, LSU-rRNA)"/>
    <property type="evidence" value="ECO:0007669"/>
    <property type="project" value="TreeGrafter"/>
</dbReference>
<evidence type="ECO:0000256" key="3">
    <source>
        <dbReference type="ARBA" id="ARBA00022741"/>
    </source>
</evidence>
<proteinExistence type="inferred from homology"/>
<keyword evidence="5" id="KW-0067">ATP-binding</keyword>
<feature type="region of interest" description="Disordered" evidence="6">
    <location>
        <begin position="439"/>
        <end position="462"/>
    </location>
</feature>
<evidence type="ECO:0000256" key="5">
    <source>
        <dbReference type="ARBA" id="ARBA00022840"/>
    </source>
</evidence>
<sequence length="633" mass="66185">MGKRKNARGDPAKVSTPKAAASISTPKQSISKKRKKGGLAEQYKSGHTPKHAQSHHDDWESHEEYAAEPGEYQLRMEPGEAFAIEGLVLARVVQGSAWVHGCPLAPSSGEVLLLSNPRVSSAIVLEAPEEGLQPLSADPCPQPAPPPARHTEPCLVNLRPLHMALQPELTGVELAAGSQGAHWESIHSPAKLRPVTLPGAWRTAVTQIQHDAWSEQLPSPVVVVAGPKGVGKSTLSRFVVNSLLGTCPTVAYLDLDPGQPEIGFPGTLTLALVHAPLLGPPQLRQLAAAAAARLQGPAAAQVSGMMPVVVGQHFVGDIKPEGDPEGFMEGVGALHHMWMETLQGGGVPLVVNTMGWVKGLGMDLLQATLSQVQPTHLLQLQSPSPAKNLPDAVFWDAPATEAPGDAGTTPAAQPQCIIHRLHTTAAAIDTGEAGYSAWDSPGMTPEAPKPSSAWTGAGSGGLPASDSRAMMWLALAEQLSGPRGSLPAPGRGVEACGVWELASAGPKAQDNGGGIAGGLSGNMFASVARQLAATPPYMVPLDSLKITVQHEEVAPTQLLYVLNGALVGLMGDERRCLGLGLVGSLELPTQLLTCPEFSSPYISHHKWAITGEGTGATVIRGRNNIRRNYASAR</sequence>
<accession>A0AAE0C808</accession>
<dbReference type="Gene3D" id="3.40.50.300">
    <property type="entry name" value="P-loop containing nucleotide triphosphate hydrolases"/>
    <property type="match status" value="1"/>
</dbReference>
<reference evidence="8 9" key="1">
    <citation type="journal article" date="2015" name="Genome Biol. Evol.">
        <title>Comparative Genomics of a Bacterivorous Green Alga Reveals Evolutionary Causalities and Consequences of Phago-Mixotrophic Mode of Nutrition.</title>
        <authorList>
            <person name="Burns J.A."/>
            <person name="Paasch A."/>
            <person name="Narechania A."/>
            <person name="Kim E."/>
        </authorList>
    </citation>
    <scope>NUCLEOTIDE SEQUENCE [LARGE SCALE GENOMIC DNA]</scope>
    <source>
        <strain evidence="8 9">PLY_AMNH</strain>
    </source>
</reference>
<gene>
    <name evidence="8" type="ORF">CYMTET_40495</name>
</gene>
<protein>
    <recommendedName>
        <fullName evidence="7">Clp1 P-loop domain-containing protein</fullName>
    </recommendedName>
</protein>
<comment type="similarity">
    <text evidence="1">Belongs to the Clp1 family. NOL9/GRC3 subfamily.</text>
</comment>
<dbReference type="EMBL" id="LGRX02026910">
    <property type="protein sequence ID" value="KAK3250112.1"/>
    <property type="molecule type" value="Genomic_DNA"/>
</dbReference>
<name>A0AAE0C808_9CHLO</name>
<dbReference type="InterPro" id="IPR027417">
    <property type="entry name" value="P-loop_NTPase"/>
</dbReference>
<dbReference type="GO" id="GO:0051731">
    <property type="term" value="F:polynucleotide 5'-hydroxyl-kinase activity"/>
    <property type="evidence" value="ECO:0007669"/>
    <property type="project" value="InterPro"/>
</dbReference>
<keyword evidence="2" id="KW-0808">Transferase</keyword>
<dbReference type="PANTHER" id="PTHR12755">
    <property type="entry name" value="CLEAVAGE/POLYADENYLATION FACTOR IA SUBUNIT CLP1P"/>
    <property type="match status" value="1"/>
</dbReference>
<organism evidence="8 9">
    <name type="scientific">Cymbomonas tetramitiformis</name>
    <dbReference type="NCBI Taxonomy" id="36881"/>
    <lineage>
        <taxon>Eukaryota</taxon>
        <taxon>Viridiplantae</taxon>
        <taxon>Chlorophyta</taxon>
        <taxon>Pyramimonadophyceae</taxon>
        <taxon>Pyramimonadales</taxon>
        <taxon>Pyramimonadaceae</taxon>
        <taxon>Cymbomonas</taxon>
    </lineage>
</organism>
<dbReference type="SUPFAM" id="SSF52540">
    <property type="entry name" value="P-loop containing nucleoside triphosphate hydrolases"/>
    <property type="match status" value="1"/>
</dbReference>
<dbReference type="Proteomes" id="UP001190700">
    <property type="component" value="Unassembled WGS sequence"/>
</dbReference>
<evidence type="ECO:0000256" key="2">
    <source>
        <dbReference type="ARBA" id="ARBA00022679"/>
    </source>
</evidence>
<feature type="domain" description="Clp1 P-loop" evidence="7">
    <location>
        <begin position="226"/>
        <end position="391"/>
    </location>
</feature>
<dbReference type="GO" id="GO:0005524">
    <property type="term" value="F:ATP binding"/>
    <property type="evidence" value="ECO:0007669"/>
    <property type="project" value="UniProtKB-KW"/>
</dbReference>
<evidence type="ECO:0000256" key="6">
    <source>
        <dbReference type="SAM" id="MobiDB-lite"/>
    </source>
</evidence>
<dbReference type="AlphaFoldDB" id="A0AAE0C808"/>
<feature type="region of interest" description="Disordered" evidence="6">
    <location>
        <begin position="1"/>
        <end position="62"/>
    </location>
</feature>
<evidence type="ECO:0000313" key="8">
    <source>
        <dbReference type="EMBL" id="KAK3250112.1"/>
    </source>
</evidence>
<evidence type="ECO:0000259" key="7">
    <source>
        <dbReference type="Pfam" id="PF16575"/>
    </source>
</evidence>
<evidence type="ECO:0000256" key="1">
    <source>
        <dbReference type="ARBA" id="ARBA00011003"/>
    </source>
</evidence>
<dbReference type="GO" id="GO:0005634">
    <property type="term" value="C:nucleus"/>
    <property type="evidence" value="ECO:0007669"/>
    <property type="project" value="TreeGrafter"/>
</dbReference>
<dbReference type="InterPro" id="IPR032319">
    <property type="entry name" value="CLP1_P"/>
</dbReference>
<keyword evidence="3" id="KW-0547">Nucleotide-binding</keyword>
<comment type="caution">
    <text evidence="8">The sequence shown here is derived from an EMBL/GenBank/DDBJ whole genome shotgun (WGS) entry which is preliminary data.</text>
</comment>
<keyword evidence="4" id="KW-0418">Kinase</keyword>
<dbReference type="PANTHER" id="PTHR12755:SF3">
    <property type="entry name" value="POLYNUCLEOTIDE 5'-HYDROXYL-KINASE NOL9"/>
    <property type="match status" value="1"/>
</dbReference>
<evidence type="ECO:0000256" key="4">
    <source>
        <dbReference type="ARBA" id="ARBA00022777"/>
    </source>
</evidence>
<keyword evidence="9" id="KW-1185">Reference proteome</keyword>
<dbReference type="Pfam" id="PF16575">
    <property type="entry name" value="CLP1_P"/>
    <property type="match status" value="1"/>
</dbReference>
<evidence type="ECO:0000313" key="9">
    <source>
        <dbReference type="Proteomes" id="UP001190700"/>
    </source>
</evidence>